<dbReference type="InterPro" id="IPR016161">
    <property type="entry name" value="Ald_DH/histidinol_DH"/>
</dbReference>
<dbReference type="PANTHER" id="PTHR43353">
    <property type="entry name" value="SUCCINATE-SEMIALDEHYDE DEHYDROGENASE, MITOCHONDRIAL"/>
    <property type="match status" value="1"/>
</dbReference>
<evidence type="ECO:0000313" key="6">
    <source>
        <dbReference type="EMBL" id="GGI08695.1"/>
    </source>
</evidence>
<dbReference type="InterPro" id="IPR016163">
    <property type="entry name" value="Ald_DH_C"/>
</dbReference>
<dbReference type="Pfam" id="PF00171">
    <property type="entry name" value="Aldedh"/>
    <property type="match status" value="1"/>
</dbReference>
<comment type="similarity">
    <text evidence="1 4">Belongs to the aldehyde dehydrogenase family.</text>
</comment>
<keyword evidence="7" id="KW-1185">Reference proteome</keyword>
<dbReference type="InterPro" id="IPR016162">
    <property type="entry name" value="Ald_DH_N"/>
</dbReference>
<dbReference type="GO" id="GO:0004777">
    <property type="term" value="F:succinate-semialdehyde dehydrogenase (NAD+) activity"/>
    <property type="evidence" value="ECO:0007669"/>
    <property type="project" value="TreeGrafter"/>
</dbReference>
<dbReference type="AlphaFoldDB" id="A0A8J3AAF1"/>
<feature type="domain" description="Aldehyde dehydrogenase" evidence="5">
    <location>
        <begin position="20"/>
        <end position="480"/>
    </location>
</feature>
<dbReference type="InterPro" id="IPR050740">
    <property type="entry name" value="Aldehyde_DH_Superfamily"/>
</dbReference>
<dbReference type="GO" id="GO:0009450">
    <property type="term" value="P:gamma-aminobutyric acid catabolic process"/>
    <property type="evidence" value="ECO:0007669"/>
    <property type="project" value="TreeGrafter"/>
</dbReference>
<keyword evidence="2 4" id="KW-0560">Oxidoreductase</keyword>
<dbReference type="FunFam" id="3.40.605.10:FF:000007">
    <property type="entry name" value="NAD/NADP-dependent betaine aldehyde dehydrogenase"/>
    <property type="match status" value="1"/>
</dbReference>
<evidence type="ECO:0000256" key="1">
    <source>
        <dbReference type="ARBA" id="ARBA00009986"/>
    </source>
</evidence>
<dbReference type="PANTHER" id="PTHR43353:SF5">
    <property type="entry name" value="SUCCINATE-SEMIALDEHYDE DEHYDROGENASE, MITOCHONDRIAL"/>
    <property type="match status" value="1"/>
</dbReference>
<evidence type="ECO:0000256" key="4">
    <source>
        <dbReference type="RuleBase" id="RU003345"/>
    </source>
</evidence>
<protein>
    <submittedName>
        <fullName evidence="6">NAD-dependent succinate-semialdehyde dehydrogenase</fullName>
    </submittedName>
</protein>
<evidence type="ECO:0000259" key="5">
    <source>
        <dbReference type="Pfam" id="PF00171"/>
    </source>
</evidence>
<dbReference type="PROSITE" id="PS00687">
    <property type="entry name" value="ALDEHYDE_DEHYDR_GLU"/>
    <property type="match status" value="1"/>
</dbReference>
<dbReference type="Gene3D" id="3.40.309.10">
    <property type="entry name" value="Aldehyde Dehydrogenase, Chain A, domain 2"/>
    <property type="match status" value="1"/>
</dbReference>
<dbReference type="SUPFAM" id="SSF53720">
    <property type="entry name" value="ALDH-like"/>
    <property type="match status" value="1"/>
</dbReference>
<reference evidence="6" key="1">
    <citation type="journal article" date="2014" name="Int. J. Syst. Evol. Microbiol.">
        <title>Complete genome sequence of Corynebacterium casei LMG S-19264T (=DSM 44701T), isolated from a smear-ripened cheese.</title>
        <authorList>
            <consortium name="US DOE Joint Genome Institute (JGI-PGF)"/>
            <person name="Walter F."/>
            <person name="Albersmeier A."/>
            <person name="Kalinowski J."/>
            <person name="Ruckert C."/>
        </authorList>
    </citation>
    <scope>NUCLEOTIDE SEQUENCE</scope>
    <source>
        <strain evidence="6">CGMCC 1.14988</strain>
    </source>
</reference>
<evidence type="ECO:0000313" key="7">
    <source>
        <dbReference type="Proteomes" id="UP000650511"/>
    </source>
</evidence>
<dbReference type="Gene3D" id="3.40.605.10">
    <property type="entry name" value="Aldehyde Dehydrogenase, Chain A, domain 1"/>
    <property type="match status" value="1"/>
</dbReference>
<dbReference type="FunFam" id="3.40.309.10:FF:000009">
    <property type="entry name" value="Aldehyde dehydrogenase A"/>
    <property type="match status" value="1"/>
</dbReference>
<dbReference type="CDD" id="cd07103">
    <property type="entry name" value="ALDH_F5_SSADH_GabD"/>
    <property type="match status" value="1"/>
</dbReference>
<gene>
    <name evidence="6" type="primary">gabD</name>
    <name evidence="6" type="ORF">GCM10011354_30380</name>
</gene>
<comment type="caution">
    <text evidence="6">The sequence shown here is derived from an EMBL/GenBank/DDBJ whole genome shotgun (WGS) entry which is preliminary data.</text>
</comment>
<reference evidence="6" key="2">
    <citation type="submission" date="2020-09" db="EMBL/GenBank/DDBJ databases">
        <authorList>
            <person name="Sun Q."/>
            <person name="Zhou Y."/>
        </authorList>
    </citation>
    <scope>NUCLEOTIDE SEQUENCE</scope>
    <source>
        <strain evidence="6">CGMCC 1.14988</strain>
    </source>
</reference>
<dbReference type="InterPro" id="IPR015590">
    <property type="entry name" value="Aldehyde_DH_dom"/>
</dbReference>
<dbReference type="InterPro" id="IPR029510">
    <property type="entry name" value="Ald_DH_CS_GLU"/>
</dbReference>
<name>A0A8J3AAF1_9ACTN</name>
<feature type="active site" evidence="3">
    <location>
        <position position="257"/>
    </location>
</feature>
<evidence type="ECO:0000256" key="2">
    <source>
        <dbReference type="ARBA" id="ARBA00023002"/>
    </source>
</evidence>
<evidence type="ECO:0000256" key="3">
    <source>
        <dbReference type="PROSITE-ProRule" id="PRU10007"/>
    </source>
</evidence>
<accession>A0A8J3AAF1</accession>
<sequence length="483" mass="51313">MVDTPTIPPVPTGLYVAGAWHDADDGRTFPVTDPATDQVVATVADAGPDEARRALDAAVAAQPSWAATSPRERSELLRAVFDTLVAQREELAQLIATEMGKSRNESRAEVTYASEFFRWYSEEAVRIGGRTAQAPHANGRIETYARPVGPSLFITPWNFPLAMLARKVAPALAAGCTTITKPAPETPLSANRLAQIFDELDTPHGVVNVLATSRARALVEPLLADPRLRKLSFTGSTEVGRELLRSAAGNVLRTSMELGGNAPFLVLEDADVEAAADAAAIAKMRNIGQSCVAANRFLVHESVAEPFAHALAVRLQRPPLAPGWDGDDVVGALIDRAACERIEALVRDACDRGAKALIGGDAVDGPGSFYAPTVLYPCPVDAEILRQEIFGPVAPITAVASEDEAIERANDTPFGLIAYVHGRDVDRCRRLAERLETGMVAVNRGVISEPAAPFGGAKQSGLGREGGAEGLEAYVETQYVGLP</sequence>
<dbReference type="OrthoDB" id="6882680at2"/>
<dbReference type="Proteomes" id="UP000650511">
    <property type="component" value="Unassembled WGS sequence"/>
</dbReference>
<dbReference type="EMBL" id="BMHA01000012">
    <property type="protein sequence ID" value="GGI08695.1"/>
    <property type="molecule type" value="Genomic_DNA"/>
</dbReference>
<organism evidence="6 7">
    <name type="scientific">Egicoccus halophilus</name>
    <dbReference type="NCBI Taxonomy" id="1670830"/>
    <lineage>
        <taxon>Bacteria</taxon>
        <taxon>Bacillati</taxon>
        <taxon>Actinomycetota</taxon>
        <taxon>Nitriliruptoria</taxon>
        <taxon>Egicoccales</taxon>
        <taxon>Egicoccaceae</taxon>
        <taxon>Egicoccus</taxon>
    </lineage>
</organism>
<proteinExistence type="inferred from homology"/>